<dbReference type="SUPFAM" id="SSF49785">
    <property type="entry name" value="Galactose-binding domain-like"/>
    <property type="match status" value="1"/>
</dbReference>
<keyword evidence="4" id="KW-0031">Aminopeptidase</keyword>
<dbReference type="PRINTS" id="PR00923">
    <property type="entry name" value="LACTOPTASE"/>
</dbReference>
<comment type="similarity">
    <text evidence="2">Belongs to the peptidase S15 family.</text>
</comment>
<evidence type="ECO:0000256" key="5">
    <source>
        <dbReference type="ARBA" id="ARBA00022670"/>
    </source>
</evidence>
<dbReference type="GO" id="GO:0008236">
    <property type="term" value="F:serine-type peptidase activity"/>
    <property type="evidence" value="ECO:0007669"/>
    <property type="project" value="UniProtKB-KW"/>
</dbReference>
<evidence type="ECO:0000256" key="8">
    <source>
        <dbReference type="ARBA" id="ARBA00030045"/>
    </source>
</evidence>
<evidence type="ECO:0000313" key="10">
    <source>
        <dbReference type="EMBL" id="QNM15747.1"/>
    </source>
</evidence>
<sequence>MVEKCLNKEVIEIFPKFSQKDEYVKFALKTLGYVENEDFTQKTIFDFSNSIGLEITTYEECLYSMLASKMKNKRNCFEYLAEIGKFDSINENKNIPEILVFDGKTQPIFDYKECLFEKVFVETPLDTDEDGKRDLIAVYIRRPKETLLGMKVPAIYVANPYMMTCIEETYENMPDVNKNLNIFEEQNIKEEDISYKGKVRVIPPERETKGIATVSKTEEIPLDCITDWYNYFNSRGFASVYSAGLGTKGSEGINCCGSEEEKIWVISVIEWLCGKRKAYTNRTDNIEIKAYWCNGNVAMSGKSYLGTLSIAAASTGIDGLKTIIPEAAISSWYNYYHSNGLNACPLGWQGDDADLLTGYCRSRDLSELPGLKSKCDEILDTMRKGMDRDNGNYNKFWDERNYLKDIKNMKASAFIVHGLNDWNVKTTHCHLFWKEMEKYNIPKKMMLHQGDHIYIHDLKGIEFNDIMNKWLSYWLYGIENNVLADIPDVFIQDNTNPYNWHHSYSGDNIEIYVDKNNSLISSKDNYTKEVLLKDDIKATNFNICENNFNVWRDNMILDYDLEKEYRLSYLTKILEKDIRISGDITVEIEAAVDNHTGILSVMLVDIGEDSRLTTDRYNTKENNIYLGKNAGYLEEKDFVIEKVPSKYRIISRGSLNIQNRENNYCKKKVEKNKYYKYTIDMVPTDYTVKKGHRLQLLVLGSDVEITHRQDIITNYKVKQNSIKLNLPIITKE</sequence>
<keyword evidence="7" id="KW-0720">Serine protease</keyword>
<dbReference type="Gene3D" id="3.40.50.1820">
    <property type="entry name" value="alpha/beta hydrolase"/>
    <property type="match status" value="1"/>
</dbReference>
<evidence type="ECO:0000259" key="9">
    <source>
        <dbReference type="SMART" id="SM00939"/>
    </source>
</evidence>
<evidence type="ECO:0000256" key="6">
    <source>
        <dbReference type="ARBA" id="ARBA00022801"/>
    </source>
</evidence>
<organism evidence="10 11">
    <name type="scientific">Fusobacterium hominis</name>
    <dbReference type="NCBI Taxonomy" id="2764326"/>
    <lineage>
        <taxon>Bacteria</taxon>
        <taxon>Fusobacteriati</taxon>
        <taxon>Fusobacteriota</taxon>
        <taxon>Fusobacteriia</taxon>
        <taxon>Fusobacteriales</taxon>
        <taxon>Fusobacteriaceae</taxon>
        <taxon>Fusobacterium</taxon>
    </lineage>
</organism>
<keyword evidence="6" id="KW-0378">Hydrolase</keyword>
<evidence type="ECO:0000256" key="3">
    <source>
        <dbReference type="ARBA" id="ARBA00012463"/>
    </source>
</evidence>
<evidence type="ECO:0000256" key="4">
    <source>
        <dbReference type="ARBA" id="ARBA00022438"/>
    </source>
</evidence>
<dbReference type="Gene3D" id="2.60.120.260">
    <property type="entry name" value="Galactose-binding domain-like"/>
    <property type="match status" value="1"/>
</dbReference>
<dbReference type="KEGG" id="fho:H9Q81_02595"/>
<evidence type="ECO:0000256" key="2">
    <source>
        <dbReference type="ARBA" id="ARBA00010819"/>
    </source>
</evidence>
<dbReference type="SMART" id="SM00939">
    <property type="entry name" value="PepX_C"/>
    <property type="match status" value="1"/>
</dbReference>
<dbReference type="AlphaFoldDB" id="A0A7G9GY65"/>
<dbReference type="SUPFAM" id="SSF53474">
    <property type="entry name" value="alpha/beta-Hydrolases"/>
    <property type="match status" value="1"/>
</dbReference>
<protein>
    <recommendedName>
        <fullName evidence="3">Xaa-Pro dipeptidyl-peptidase</fullName>
        <ecNumber evidence="3">3.4.14.11</ecNumber>
    </recommendedName>
    <alternativeName>
        <fullName evidence="8">X-prolyl-dipeptidyl aminopeptidase</fullName>
    </alternativeName>
</protein>
<dbReference type="Pfam" id="PF02129">
    <property type="entry name" value="Peptidase_S15"/>
    <property type="match status" value="1"/>
</dbReference>
<comment type="catalytic activity">
    <reaction evidence="1">
        <text>Hydrolyzes Xaa-Pro-|- bonds to release unblocked, N-terminal dipeptides from substrates including Ala-Pro-|-p-nitroanilide and (sequentially) Tyr-Pro-|-Phe-Pro-|-Gly-Pro-|-Ile.</text>
        <dbReference type="EC" id="3.4.14.11"/>
    </reaction>
</comment>
<dbReference type="GO" id="GO:0008239">
    <property type="term" value="F:dipeptidyl-peptidase activity"/>
    <property type="evidence" value="ECO:0007669"/>
    <property type="project" value="UniProtKB-EC"/>
</dbReference>
<keyword evidence="11" id="KW-1185">Reference proteome</keyword>
<evidence type="ECO:0000313" key="11">
    <source>
        <dbReference type="Proteomes" id="UP000515913"/>
    </source>
</evidence>
<evidence type="ECO:0000256" key="7">
    <source>
        <dbReference type="ARBA" id="ARBA00022825"/>
    </source>
</evidence>
<evidence type="ECO:0000256" key="1">
    <source>
        <dbReference type="ARBA" id="ARBA00000123"/>
    </source>
</evidence>
<name>A0A7G9GY65_9FUSO</name>
<dbReference type="InterPro" id="IPR000383">
    <property type="entry name" value="Xaa-Pro-like_dom"/>
</dbReference>
<dbReference type="Gene3D" id="1.10.246.70">
    <property type="match status" value="1"/>
</dbReference>
<feature type="domain" description="Xaa-Pro dipeptidyl-peptidase C-terminal" evidence="9">
    <location>
        <begin position="468"/>
        <end position="725"/>
    </location>
</feature>
<proteinExistence type="inferred from homology"/>
<dbReference type="GO" id="GO:0006508">
    <property type="term" value="P:proteolysis"/>
    <property type="evidence" value="ECO:0007669"/>
    <property type="project" value="UniProtKB-KW"/>
</dbReference>
<keyword evidence="5" id="KW-0645">Protease</keyword>
<dbReference type="RefSeq" id="WP_187423071.1">
    <property type="nucleotide sequence ID" value="NZ_CP060637.1"/>
</dbReference>
<dbReference type="GO" id="GO:0004177">
    <property type="term" value="F:aminopeptidase activity"/>
    <property type="evidence" value="ECO:0007669"/>
    <property type="project" value="UniProtKB-KW"/>
</dbReference>
<dbReference type="InterPro" id="IPR029058">
    <property type="entry name" value="AB_hydrolase_fold"/>
</dbReference>
<reference evidence="10 11" key="1">
    <citation type="submission" date="2020-08" db="EMBL/GenBank/DDBJ databases">
        <authorList>
            <person name="Liu C."/>
            <person name="Sun Q."/>
        </authorList>
    </citation>
    <scope>NUCLEOTIDE SEQUENCE [LARGE SCALE GENOMIC DNA]</scope>
    <source>
        <strain evidence="10 11">NSJ-57</strain>
    </source>
</reference>
<dbReference type="InterPro" id="IPR008252">
    <property type="entry name" value="Pept_S15_Xpro"/>
</dbReference>
<accession>A0A7G9GY65</accession>
<dbReference type="EC" id="3.4.14.11" evidence="3"/>
<gene>
    <name evidence="10" type="ORF">H9Q81_02595</name>
</gene>
<dbReference type="Pfam" id="PF08530">
    <property type="entry name" value="PepX_C"/>
    <property type="match status" value="1"/>
</dbReference>
<dbReference type="InterPro" id="IPR013736">
    <property type="entry name" value="Xaa-Pro_dipept_C"/>
</dbReference>
<dbReference type="Proteomes" id="UP000515913">
    <property type="component" value="Chromosome"/>
</dbReference>
<dbReference type="EMBL" id="CP060637">
    <property type="protein sequence ID" value="QNM15747.1"/>
    <property type="molecule type" value="Genomic_DNA"/>
</dbReference>
<dbReference type="InterPro" id="IPR008979">
    <property type="entry name" value="Galactose-bd-like_sf"/>
</dbReference>